<accession>A0A1H3NW79</accession>
<reference evidence="2" key="1">
    <citation type="submission" date="2016-10" db="EMBL/GenBank/DDBJ databases">
        <authorList>
            <person name="Varghese N."/>
            <person name="Submissions S."/>
        </authorList>
    </citation>
    <scope>NUCLEOTIDE SEQUENCE [LARGE SCALE GENOMIC DNA]</scope>
    <source>
        <strain evidence="2">DSM 44718</strain>
    </source>
</reference>
<evidence type="ECO:0000313" key="2">
    <source>
        <dbReference type="Proteomes" id="UP000199632"/>
    </source>
</evidence>
<evidence type="ECO:0000313" key="1">
    <source>
        <dbReference type="EMBL" id="SDY92943.1"/>
    </source>
</evidence>
<dbReference type="Proteomes" id="UP000199632">
    <property type="component" value="Unassembled WGS sequence"/>
</dbReference>
<dbReference type="RefSeq" id="WP_090790081.1">
    <property type="nucleotide sequence ID" value="NZ_BOND01000026.1"/>
</dbReference>
<dbReference type="AlphaFoldDB" id="A0A1H3NW79"/>
<sequence>MDLDNWKRSWTVCTDNTDVHRAVAYYRPGTQDRIDGQVLFLNISREPGTKVRQTSTSPG</sequence>
<dbReference type="OrthoDB" id="3396941at2"/>
<name>A0A1H3NW79_9ACTN</name>
<keyword evidence="2" id="KW-1185">Reference proteome</keyword>
<proteinExistence type="predicted"/>
<protein>
    <submittedName>
        <fullName evidence="1">Uncharacterized protein</fullName>
    </submittedName>
</protein>
<dbReference type="EMBL" id="FNQB01000001">
    <property type="protein sequence ID" value="SDY92943.1"/>
    <property type="molecule type" value="Genomic_DNA"/>
</dbReference>
<organism evidence="1 2">
    <name type="scientific">Asanoa ishikariensis</name>
    <dbReference type="NCBI Taxonomy" id="137265"/>
    <lineage>
        <taxon>Bacteria</taxon>
        <taxon>Bacillati</taxon>
        <taxon>Actinomycetota</taxon>
        <taxon>Actinomycetes</taxon>
        <taxon>Micromonosporales</taxon>
        <taxon>Micromonosporaceae</taxon>
        <taxon>Asanoa</taxon>
    </lineage>
</organism>
<gene>
    <name evidence="1" type="ORF">SAMN05421684_2371</name>
</gene>